<dbReference type="InterPro" id="IPR045519">
    <property type="entry name" value="DUF6476"/>
</dbReference>
<dbReference type="RefSeq" id="WP_043750760.1">
    <property type="nucleotide sequence ID" value="NZ_AQQX01000006.1"/>
</dbReference>
<keyword evidence="1" id="KW-0472">Membrane</keyword>
<keyword evidence="1" id="KW-1133">Transmembrane helix</keyword>
<evidence type="ECO:0000313" key="3">
    <source>
        <dbReference type="Proteomes" id="UP000030004"/>
    </source>
</evidence>
<comment type="caution">
    <text evidence="2">The sequence shown here is derived from an EMBL/GenBank/DDBJ whole genome shotgun (WGS) entry which is preliminary data.</text>
</comment>
<gene>
    <name evidence="2" type="ORF">ATO9_15100</name>
</gene>
<proteinExistence type="predicted"/>
<dbReference type="eggNOG" id="ENOG5032ZZI">
    <property type="taxonomic scope" value="Bacteria"/>
</dbReference>
<reference evidence="2 3" key="1">
    <citation type="journal article" date="2015" name="Antonie Van Leeuwenhoek">
        <title>Pseudooceanicola atlanticus gen. nov. sp. nov., isolated from surface seawater of the Atlantic Ocean and reclassification of Oceanicola batsensis, Oceanicola marinus, Oceanicola nitratireducens, Oceanicola nanhaiensis, Oceanicola antarcticus and Oceanicola flagellatus, as Pseudooceanicola batsensis comb. nov., Pseudooceanicola marinus comb. nov., Pseudooceanicola nitratireducens comb. nov., Pseudooceanicola nanhaiensis comb. nov., Pseudooceanicola antarcticus comb. nov., and Pseudooceanicola flagellatus comb. nov.</title>
        <authorList>
            <person name="Lai Q."/>
            <person name="Li G."/>
            <person name="Liu X."/>
            <person name="Du Y."/>
            <person name="Sun F."/>
            <person name="Shao Z."/>
        </authorList>
    </citation>
    <scope>NUCLEOTIDE SEQUENCE [LARGE SCALE GENOMIC DNA]</scope>
    <source>
        <strain evidence="2 3">22II-s11g</strain>
    </source>
</reference>
<accession>A0A0A0ECX6</accession>
<dbReference type="EMBL" id="AQQX01000006">
    <property type="protein sequence ID" value="KGM47923.1"/>
    <property type="molecule type" value="Genomic_DNA"/>
</dbReference>
<dbReference type="AlphaFoldDB" id="A0A0A0ECX6"/>
<organism evidence="2 3">
    <name type="scientific">Pseudooceanicola atlanticus</name>
    <dbReference type="NCBI Taxonomy" id="1461694"/>
    <lineage>
        <taxon>Bacteria</taxon>
        <taxon>Pseudomonadati</taxon>
        <taxon>Pseudomonadota</taxon>
        <taxon>Alphaproteobacteria</taxon>
        <taxon>Rhodobacterales</taxon>
        <taxon>Paracoccaceae</taxon>
        <taxon>Pseudooceanicola</taxon>
    </lineage>
</organism>
<dbReference type="STRING" id="1461694.ATO9_15100"/>
<evidence type="ECO:0000313" key="2">
    <source>
        <dbReference type="EMBL" id="KGM47923.1"/>
    </source>
</evidence>
<feature type="transmembrane region" description="Helical" evidence="1">
    <location>
        <begin position="24"/>
        <end position="49"/>
    </location>
</feature>
<dbReference type="Pfam" id="PF20082">
    <property type="entry name" value="DUF6476"/>
    <property type="match status" value="1"/>
</dbReference>
<keyword evidence="3" id="KW-1185">Reference proteome</keyword>
<evidence type="ECO:0000256" key="1">
    <source>
        <dbReference type="SAM" id="Phobius"/>
    </source>
</evidence>
<keyword evidence="1" id="KW-0812">Transmembrane</keyword>
<dbReference type="Proteomes" id="UP000030004">
    <property type="component" value="Unassembled WGS sequence"/>
</dbReference>
<name>A0A0A0ECX6_9RHOB</name>
<sequence>MDTDSSDTDTPLDDDHPDIPHLRFLRALVTVLAGVMIVGLLVLILLIVIRFREGGTTLPALPDAITLPEGAIAQAITAGPGWYMVVTDDGRALVYTADGELTGTTQLPLPE</sequence>
<protein>
    <submittedName>
        <fullName evidence="2">Uncharacterized protein</fullName>
    </submittedName>
</protein>